<keyword evidence="4" id="KW-0804">Transcription</keyword>
<comment type="caution">
    <text evidence="6">The sequence shown here is derived from an EMBL/GenBank/DDBJ whole genome shotgun (WGS) entry which is preliminary data.</text>
</comment>
<comment type="similarity">
    <text evidence="1">Belongs to the LysR transcriptional regulatory family.</text>
</comment>
<dbReference type="PROSITE" id="PS50931">
    <property type="entry name" value="HTH_LYSR"/>
    <property type="match status" value="1"/>
</dbReference>
<gene>
    <name evidence="6" type="ORF">IBL26_04715</name>
</gene>
<reference evidence="6 7" key="1">
    <citation type="journal article" date="2013" name="Int. J. Syst. Evol. Microbiol.">
        <title>Roseomonas aerophila sp. nov., isolated from air.</title>
        <authorList>
            <person name="Kim S.J."/>
            <person name="Weon H.Y."/>
            <person name="Ahn J.H."/>
            <person name="Hong S.B."/>
            <person name="Seok S.J."/>
            <person name="Whang K.S."/>
            <person name="Kwon S.W."/>
        </authorList>
    </citation>
    <scope>NUCLEOTIDE SEQUENCE [LARGE SCALE GENOMIC DNA]</scope>
    <source>
        <strain evidence="6 7">NBRC 108923</strain>
    </source>
</reference>
<dbReference type="PANTHER" id="PTHR30537:SF5">
    <property type="entry name" value="HTH-TYPE TRANSCRIPTIONAL ACTIVATOR TTDR-RELATED"/>
    <property type="match status" value="1"/>
</dbReference>
<evidence type="ECO:0000256" key="2">
    <source>
        <dbReference type="ARBA" id="ARBA00023015"/>
    </source>
</evidence>
<evidence type="ECO:0000313" key="6">
    <source>
        <dbReference type="EMBL" id="MBC9206128.1"/>
    </source>
</evidence>
<evidence type="ECO:0000259" key="5">
    <source>
        <dbReference type="PROSITE" id="PS50931"/>
    </source>
</evidence>
<dbReference type="SUPFAM" id="SSF53850">
    <property type="entry name" value="Periplasmic binding protein-like II"/>
    <property type="match status" value="1"/>
</dbReference>
<dbReference type="Proteomes" id="UP000626026">
    <property type="component" value="Unassembled WGS sequence"/>
</dbReference>
<name>A0ABR7RIJ1_9PROT</name>
<dbReference type="EMBL" id="JACTVA010000005">
    <property type="protein sequence ID" value="MBC9206128.1"/>
    <property type="molecule type" value="Genomic_DNA"/>
</dbReference>
<dbReference type="Pfam" id="PF00126">
    <property type="entry name" value="HTH_1"/>
    <property type="match status" value="1"/>
</dbReference>
<dbReference type="InterPro" id="IPR036388">
    <property type="entry name" value="WH-like_DNA-bd_sf"/>
</dbReference>
<dbReference type="InterPro" id="IPR058163">
    <property type="entry name" value="LysR-type_TF_proteobact-type"/>
</dbReference>
<dbReference type="PANTHER" id="PTHR30537">
    <property type="entry name" value="HTH-TYPE TRANSCRIPTIONAL REGULATOR"/>
    <property type="match status" value="1"/>
</dbReference>
<evidence type="ECO:0000256" key="3">
    <source>
        <dbReference type="ARBA" id="ARBA00023125"/>
    </source>
</evidence>
<evidence type="ECO:0000256" key="4">
    <source>
        <dbReference type="ARBA" id="ARBA00023163"/>
    </source>
</evidence>
<dbReference type="InterPro" id="IPR005119">
    <property type="entry name" value="LysR_subst-bd"/>
</dbReference>
<dbReference type="Pfam" id="PF03466">
    <property type="entry name" value="LysR_substrate"/>
    <property type="match status" value="1"/>
</dbReference>
<dbReference type="Gene3D" id="3.40.190.290">
    <property type="match status" value="1"/>
</dbReference>
<keyword evidence="7" id="KW-1185">Reference proteome</keyword>
<feature type="domain" description="HTH lysR-type" evidence="5">
    <location>
        <begin position="1"/>
        <end position="58"/>
    </location>
</feature>
<dbReference type="InterPro" id="IPR036390">
    <property type="entry name" value="WH_DNA-bd_sf"/>
</dbReference>
<dbReference type="InterPro" id="IPR000847">
    <property type="entry name" value="LysR_HTH_N"/>
</dbReference>
<dbReference type="CDD" id="cd08422">
    <property type="entry name" value="PBP2_CrgA_like"/>
    <property type="match status" value="1"/>
</dbReference>
<protein>
    <submittedName>
        <fullName evidence="6">LysR family transcriptional regulator</fullName>
    </submittedName>
</protein>
<accession>A0ABR7RIJ1</accession>
<evidence type="ECO:0000313" key="7">
    <source>
        <dbReference type="Proteomes" id="UP000626026"/>
    </source>
</evidence>
<keyword evidence="2" id="KW-0805">Transcription regulation</keyword>
<sequence length="292" mass="31189">MDLTHVAVLVEAVQGGSLAAAARRLRITPMLASRRLAELEEEVGVRLVHRTTRSLALTAEGEAFFPHAQALLEEEATARAVVRPVSAGVSGLLRMTASVPFGRKVVAPLVPEVLREHPGLQIDLLLSDSIVDIVAQGLDLAIRIAPLRDNALVARRVADNPRGLYAAPAYLAEHGALATLADLARHRCLALTGTGHWSFLVEGKVVRQRISGPFTSSSVEALHQACLGGLGIALLSGWDVREEVAIGHLLPLPLDVAEPEPLSIWAVYPTARLVPPKVRLFVAALEARLRAG</sequence>
<organism evidence="6 7">
    <name type="scientific">Teichococcus aerophilus</name>
    <dbReference type="NCBI Taxonomy" id="1224513"/>
    <lineage>
        <taxon>Bacteria</taxon>
        <taxon>Pseudomonadati</taxon>
        <taxon>Pseudomonadota</taxon>
        <taxon>Alphaproteobacteria</taxon>
        <taxon>Acetobacterales</taxon>
        <taxon>Roseomonadaceae</taxon>
        <taxon>Roseomonas</taxon>
    </lineage>
</organism>
<keyword evidence="3" id="KW-0238">DNA-binding</keyword>
<dbReference type="Gene3D" id="1.10.10.10">
    <property type="entry name" value="Winged helix-like DNA-binding domain superfamily/Winged helix DNA-binding domain"/>
    <property type="match status" value="1"/>
</dbReference>
<evidence type="ECO:0000256" key="1">
    <source>
        <dbReference type="ARBA" id="ARBA00009437"/>
    </source>
</evidence>
<dbReference type="SUPFAM" id="SSF46785">
    <property type="entry name" value="Winged helix' DNA-binding domain"/>
    <property type="match status" value="1"/>
</dbReference>
<proteinExistence type="inferred from homology"/>